<evidence type="ECO:0000256" key="1">
    <source>
        <dbReference type="SAM" id="MobiDB-lite"/>
    </source>
</evidence>
<dbReference type="Proteomes" id="UP001634393">
    <property type="component" value="Unassembled WGS sequence"/>
</dbReference>
<feature type="compositionally biased region" description="Low complexity" evidence="1">
    <location>
        <begin position="101"/>
        <end position="118"/>
    </location>
</feature>
<feature type="compositionally biased region" description="Polar residues" evidence="1">
    <location>
        <begin position="312"/>
        <end position="331"/>
    </location>
</feature>
<dbReference type="InterPro" id="IPR000626">
    <property type="entry name" value="Ubiquitin-like_dom"/>
</dbReference>
<feature type="region of interest" description="Disordered" evidence="1">
    <location>
        <begin position="309"/>
        <end position="331"/>
    </location>
</feature>
<evidence type="ECO:0000313" key="3">
    <source>
        <dbReference type="EMBL" id="KAL3838572.1"/>
    </source>
</evidence>
<evidence type="ECO:0000259" key="2">
    <source>
        <dbReference type="PROSITE" id="PS50053"/>
    </source>
</evidence>
<protein>
    <recommendedName>
        <fullName evidence="2">Ubiquitin-like domain-containing protein</fullName>
    </recommendedName>
</protein>
<proteinExistence type="predicted"/>
<gene>
    <name evidence="3" type="ORF">ACJIZ3_023163</name>
</gene>
<dbReference type="SMART" id="SM00213">
    <property type="entry name" value="UBQ"/>
    <property type="match status" value="1"/>
</dbReference>
<accession>A0ABD3TP93</accession>
<organism evidence="3 4">
    <name type="scientific">Penstemon smallii</name>
    <dbReference type="NCBI Taxonomy" id="265156"/>
    <lineage>
        <taxon>Eukaryota</taxon>
        <taxon>Viridiplantae</taxon>
        <taxon>Streptophyta</taxon>
        <taxon>Embryophyta</taxon>
        <taxon>Tracheophyta</taxon>
        <taxon>Spermatophyta</taxon>
        <taxon>Magnoliopsida</taxon>
        <taxon>eudicotyledons</taxon>
        <taxon>Gunneridae</taxon>
        <taxon>Pentapetalae</taxon>
        <taxon>asterids</taxon>
        <taxon>lamiids</taxon>
        <taxon>Lamiales</taxon>
        <taxon>Plantaginaceae</taxon>
        <taxon>Cheloneae</taxon>
        <taxon>Penstemon</taxon>
    </lineage>
</organism>
<dbReference type="AlphaFoldDB" id="A0ABD3TP93"/>
<evidence type="ECO:0000313" key="4">
    <source>
        <dbReference type="Proteomes" id="UP001634393"/>
    </source>
</evidence>
<dbReference type="PANTHER" id="PTHR15204">
    <property type="entry name" value="LARGE PROLINE-RICH PROTEIN BAG6"/>
    <property type="match status" value="1"/>
</dbReference>
<dbReference type="PANTHER" id="PTHR15204:SF0">
    <property type="entry name" value="LARGE PROLINE-RICH PROTEIN BAG6"/>
    <property type="match status" value="1"/>
</dbReference>
<dbReference type="PRINTS" id="PR00348">
    <property type="entry name" value="UBIQUITIN"/>
</dbReference>
<dbReference type="SUPFAM" id="SSF54236">
    <property type="entry name" value="Ubiquitin-like"/>
    <property type="match status" value="1"/>
</dbReference>
<feature type="region of interest" description="Disordered" evidence="1">
    <location>
        <begin position="371"/>
        <end position="415"/>
    </location>
</feature>
<dbReference type="InterPro" id="IPR019956">
    <property type="entry name" value="Ubiquitin_dom"/>
</dbReference>
<keyword evidence="4" id="KW-1185">Reference proteome</keyword>
<comment type="caution">
    <text evidence="3">The sequence shown here is derived from an EMBL/GenBank/DDBJ whole genome shotgun (WGS) entry which is preliminary data.</text>
</comment>
<feature type="region of interest" description="Disordered" evidence="1">
    <location>
        <begin position="98"/>
        <end position="137"/>
    </location>
</feature>
<reference evidence="3 4" key="1">
    <citation type="submission" date="2024-12" db="EMBL/GenBank/DDBJ databases">
        <title>The unique morphological basis and parallel evolutionary history of personate flowers in Penstemon.</title>
        <authorList>
            <person name="Depatie T.H."/>
            <person name="Wessinger C.A."/>
        </authorList>
    </citation>
    <scope>NUCLEOTIDE SEQUENCE [LARGE SCALE GENOMIC DNA]</scope>
    <source>
        <strain evidence="3">WTNN_2</strain>
        <tissue evidence="3">Leaf</tissue>
    </source>
</reference>
<dbReference type="PROSITE" id="PS50053">
    <property type="entry name" value="UBIQUITIN_2"/>
    <property type="match status" value="1"/>
</dbReference>
<feature type="compositionally biased region" description="Polar residues" evidence="1">
    <location>
        <begin position="372"/>
        <end position="384"/>
    </location>
</feature>
<dbReference type="Pfam" id="PF00240">
    <property type="entry name" value="ubiquitin"/>
    <property type="match status" value="1"/>
</dbReference>
<feature type="domain" description="Ubiquitin-like" evidence="2">
    <location>
        <begin position="24"/>
        <end position="97"/>
    </location>
</feature>
<dbReference type="Gene3D" id="3.10.20.90">
    <property type="entry name" value="Phosphatidylinositol 3-kinase Catalytic Subunit, Chain A, domain 1"/>
    <property type="match status" value="1"/>
</dbReference>
<dbReference type="CDD" id="cd17039">
    <property type="entry name" value="Ubl_ubiquitin_like"/>
    <property type="match status" value="1"/>
</dbReference>
<dbReference type="EMBL" id="JBJXBP010000003">
    <property type="protein sequence ID" value="KAL3838572.1"/>
    <property type="molecule type" value="Genomic_DNA"/>
</dbReference>
<dbReference type="InterPro" id="IPR029071">
    <property type="entry name" value="Ubiquitin-like_domsf"/>
</dbReference>
<name>A0ABD3TP93_9LAMI</name>
<sequence length="415" mass="44621">MGSNDCGPMKISGNDADECSAATVEIKIKTLDSETFTLRVNKCVPVPELKEQIASVTGVLSERQRLICRGKVLKDDQLLSAYHVEDGHTLHLVVRQPVTPSPEASSDQPASDPASSTDNYPGNSASPSMMVGTFNISEQGDGSFPDLNRIISAVINSFGMGRPGSGSEGTDLNQTPSERLSTAFTLGVGGQAASTAVPVESAQPPIIADSLTTLLQYLGHLREEMIVNVRREIPSFLASEGQDFVPSAVPSTESRRLMTPEFLAEVMSSIRQLLIEQATTSFLPSEDQDLYGESRREMEQILRRLFPGGTFVSGNQNRTPPIQTEPVNRGVRNSQVTAQDVGSSQGAASDEGIFLSSILRQIMPMISENAGAETSTDGANNSGEAQADENPDQGNSSRRRHGSQSQESSKRHRRN</sequence>
<dbReference type="FunFam" id="3.10.20.90:FF:000154">
    <property type="entry name" value="Large proline-rich protein BAG6"/>
    <property type="match status" value="1"/>
</dbReference>